<evidence type="ECO:0000259" key="8">
    <source>
        <dbReference type="Pfam" id="PF00675"/>
    </source>
</evidence>
<dbReference type="InterPro" id="IPR011249">
    <property type="entry name" value="Metalloenz_LuxS/M16"/>
</dbReference>
<dbReference type="Pfam" id="PF00675">
    <property type="entry name" value="Peptidase_M16"/>
    <property type="match status" value="1"/>
</dbReference>
<keyword evidence="3" id="KW-0479">Metal-binding</keyword>
<evidence type="ECO:0000256" key="7">
    <source>
        <dbReference type="RuleBase" id="RU004447"/>
    </source>
</evidence>
<dbReference type="PANTHER" id="PTHR43690:SF18">
    <property type="entry name" value="INSULIN-DEGRADING ENZYME-RELATED"/>
    <property type="match status" value="1"/>
</dbReference>
<evidence type="ECO:0000256" key="6">
    <source>
        <dbReference type="ARBA" id="ARBA00023049"/>
    </source>
</evidence>
<dbReference type="InterPro" id="IPR032632">
    <property type="entry name" value="Peptidase_M16_M"/>
</dbReference>
<dbReference type="GO" id="GO:0005737">
    <property type="term" value="C:cytoplasm"/>
    <property type="evidence" value="ECO:0007669"/>
    <property type="project" value="UniProtKB-ARBA"/>
</dbReference>
<dbReference type="FunFam" id="3.30.830.10:FF:000005">
    <property type="entry name" value="nardilysin isoform X1"/>
    <property type="match status" value="1"/>
</dbReference>
<keyword evidence="4" id="KW-0378">Hydrolase</keyword>
<keyword evidence="13" id="KW-1185">Reference proteome</keyword>
<evidence type="ECO:0000313" key="12">
    <source>
        <dbReference type="EMBL" id="CAL1531836.1"/>
    </source>
</evidence>
<dbReference type="GO" id="GO:0004222">
    <property type="term" value="F:metalloendopeptidase activity"/>
    <property type="evidence" value="ECO:0007669"/>
    <property type="project" value="InterPro"/>
</dbReference>
<dbReference type="InterPro" id="IPR050626">
    <property type="entry name" value="Peptidase_M16"/>
</dbReference>
<dbReference type="PROSITE" id="PS00143">
    <property type="entry name" value="INSULINASE"/>
    <property type="match status" value="1"/>
</dbReference>
<dbReference type="Proteomes" id="UP001497497">
    <property type="component" value="Unassembled WGS sequence"/>
</dbReference>
<dbReference type="FunFam" id="3.30.830.10:FF:000027">
    <property type="entry name" value="nardilysin isoform X1"/>
    <property type="match status" value="1"/>
</dbReference>
<evidence type="ECO:0000256" key="5">
    <source>
        <dbReference type="ARBA" id="ARBA00022833"/>
    </source>
</evidence>
<dbReference type="Pfam" id="PF22456">
    <property type="entry name" value="PqqF-like_C_4"/>
    <property type="match status" value="1"/>
</dbReference>
<keyword evidence="2" id="KW-0645">Protease</keyword>
<dbReference type="InterPro" id="IPR001431">
    <property type="entry name" value="Pept_M16_Zn_BS"/>
</dbReference>
<evidence type="ECO:0000256" key="3">
    <source>
        <dbReference type="ARBA" id="ARBA00022723"/>
    </source>
</evidence>
<sequence>MKSSSRDRDKRGRLRRTRSTTMIEIIKPPADSRGYRVVILPNGITAMLISEASGGFKKEIGKSLRVKELEKLEDGEAAAALCIGVGSFSDLPEIPGFAHFMEHMVFMGSEKFPKENYWDDFLAQNGGESNAWTDCERTCFFFVCHQSSFLKALDIFAQFFIGPLFNKQSVDKEIMAVDNECQMVASNDNERMRSVMSYELVETGHPMAKFMAGNKKSLKDDPEKNSINVYEQLHVFYNKMYSAHYMTLVVHSMEDLDTMENQIIKIFTNIPNNQIPRPKFIKPPFQEKNLNKLVKVVPVGDVHKMEIVWALPPLMEHYRARVIEFLSLLLGHEAKGSILSVLHKRNLALEIAGGNDMTGYTHNSTWSAFVLSVKLTELGVNQYEEVLDVIFQYIKLLKGNLPAHVFEEQKHIQETKYIFKEQESIYSYVEELAENMHLYPPEHYLCGRTLFFEYNEQLILDCLDFLRPQGMMIMLFNKEYLNIPNLSEEPWLGTKYLAQHVNDSLISRLLTLSPNPELQLPDPNPYIATDFSLVKFKKSTKYPVVVMSQAGIRMWFKKDNKYHMPTSYIYFHFISSAISRSPQNVALGDVYLTILLHKLTETLYNATLAGYEYSIEGTPEGVIFIIGGYSEKIKLVAADTMRVFMDFEPEESSFNSVITHLKQVYINELIKPVELARAVRYSLLELKDPSLPQRYEQMDNITFDMLVTFIKEFYSSLFIEGFVTGNLVPQDALDIGEMALQIIKHPLDEDKLPKPNMMELPEGDFKCFLSAINRDDTNSCVAQYYQLGLGTVHNTCLNDLLGAAMNEPMFNVLRTEFQLGYSLYCQPTITHGVLGFMLVVESQANKFSMKTIDEIITKFLKDFEKTLNEIPNEKFKDMIENQSTIRSAEDADLYDESSNYWQEIVKQSYCFERVHLEYEALQKISKENVIEWYNKLVSNNRRQLSIMIEGCTKAKCDATPTSTSVLEGPLKGIRSLLQDLRSNKSHNPSKMLSELPSKTSNLLELISFGDNYITDLIHFKDKMNTLPYHVIVK</sequence>
<comment type="caution">
    <text evidence="12">The sequence shown here is derived from an EMBL/GenBank/DDBJ whole genome shotgun (WGS) entry which is preliminary data.</text>
</comment>
<dbReference type="SUPFAM" id="SSF63411">
    <property type="entry name" value="LuxS/MPP-like metallohydrolase"/>
    <property type="match status" value="4"/>
</dbReference>
<reference evidence="12 13" key="1">
    <citation type="submission" date="2024-04" db="EMBL/GenBank/DDBJ databases">
        <authorList>
            <consortium name="Genoscope - CEA"/>
            <person name="William W."/>
        </authorList>
    </citation>
    <scope>NUCLEOTIDE SEQUENCE [LARGE SCALE GENOMIC DNA]</scope>
</reference>
<organism evidence="12 13">
    <name type="scientific">Lymnaea stagnalis</name>
    <name type="common">Great pond snail</name>
    <name type="synonym">Helix stagnalis</name>
    <dbReference type="NCBI Taxonomy" id="6523"/>
    <lineage>
        <taxon>Eukaryota</taxon>
        <taxon>Metazoa</taxon>
        <taxon>Spiralia</taxon>
        <taxon>Lophotrochozoa</taxon>
        <taxon>Mollusca</taxon>
        <taxon>Gastropoda</taxon>
        <taxon>Heterobranchia</taxon>
        <taxon>Euthyneura</taxon>
        <taxon>Panpulmonata</taxon>
        <taxon>Hygrophila</taxon>
        <taxon>Lymnaeoidea</taxon>
        <taxon>Lymnaeidae</taxon>
        <taxon>Lymnaea</taxon>
    </lineage>
</organism>
<dbReference type="InterPro" id="IPR007863">
    <property type="entry name" value="Peptidase_M16_C"/>
</dbReference>
<dbReference type="PANTHER" id="PTHR43690">
    <property type="entry name" value="NARDILYSIN"/>
    <property type="match status" value="1"/>
</dbReference>
<dbReference type="Gene3D" id="3.30.830.10">
    <property type="entry name" value="Metalloenzyme, LuxS/M16 peptidase-like"/>
    <property type="match status" value="4"/>
</dbReference>
<keyword evidence="5" id="KW-0862">Zinc</keyword>
<dbReference type="EMBL" id="CAXITT010000098">
    <property type="protein sequence ID" value="CAL1531836.1"/>
    <property type="molecule type" value="Genomic_DNA"/>
</dbReference>
<dbReference type="Pfam" id="PF16187">
    <property type="entry name" value="Peptidase_M16_M"/>
    <property type="match status" value="1"/>
</dbReference>
<evidence type="ECO:0000256" key="1">
    <source>
        <dbReference type="ARBA" id="ARBA00007261"/>
    </source>
</evidence>
<feature type="domain" description="Peptidase M16 N-terminal" evidence="8">
    <location>
        <begin position="76"/>
        <end position="192"/>
    </location>
</feature>
<dbReference type="Pfam" id="PF05193">
    <property type="entry name" value="Peptidase_M16_C"/>
    <property type="match status" value="1"/>
</dbReference>
<feature type="domain" description="Peptidase M16 C-terminal" evidence="9">
    <location>
        <begin position="230"/>
        <end position="411"/>
    </location>
</feature>
<feature type="domain" description="Peptidase M16 middle/third" evidence="10">
    <location>
        <begin position="418"/>
        <end position="695"/>
    </location>
</feature>
<dbReference type="AlphaFoldDB" id="A0AAV2HI50"/>
<comment type="similarity">
    <text evidence="1 7">Belongs to the peptidase M16 family.</text>
</comment>
<evidence type="ECO:0000259" key="9">
    <source>
        <dbReference type="Pfam" id="PF05193"/>
    </source>
</evidence>
<gene>
    <name evidence="12" type="ORF">GSLYS_00005931001</name>
</gene>
<evidence type="ECO:0000256" key="2">
    <source>
        <dbReference type="ARBA" id="ARBA00022670"/>
    </source>
</evidence>
<dbReference type="InterPro" id="IPR011765">
    <property type="entry name" value="Pept_M16_N"/>
</dbReference>
<evidence type="ECO:0000259" key="11">
    <source>
        <dbReference type="Pfam" id="PF22456"/>
    </source>
</evidence>
<proteinExistence type="inferred from homology"/>
<feature type="domain" description="Coenzyme PQQ synthesis protein F-like C-terminal lobe" evidence="11">
    <location>
        <begin position="800"/>
        <end position="901"/>
    </location>
</feature>
<evidence type="ECO:0008006" key="14">
    <source>
        <dbReference type="Google" id="ProtNLM"/>
    </source>
</evidence>
<accession>A0AAV2HI50</accession>
<keyword evidence="6" id="KW-0482">Metalloprotease</keyword>
<name>A0AAV2HI50_LYMST</name>
<protein>
    <recommendedName>
        <fullName evidence="14">Nardilysin</fullName>
    </recommendedName>
</protein>
<dbReference type="GO" id="GO:0046872">
    <property type="term" value="F:metal ion binding"/>
    <property type="evidence" value="ECO:0007669"/>
    <property type="project" value="UniProtKB-KW"/>
</dbReference>
<dbReference type="GO" id="GO:0006508">
    <property type="term" value="P:proteolysis"/>
    <property type="evidence" value="ECO:0007669"/>
    <property type="project" value="UniProtKB-KW"/>
</dbReference>
<evidence type="ECO:0000313" key="13">
    <source>
        <dbReference type="Proteomes" id="UP001497497"/>
    </source>
</evidence>
<evidence type="ECO:0000259" key="10">
    <source>
        <dbReference type="Pfam" id="PF16187"/>
    </source>
</evidence>
<evidence type="ECO:0000256" key="4">
    <source>
        <dbReference type="ARBA" id="ARBA00022801"/>
    </source>
</evidence>
<dbReference type="InterPro" id="IPR054734">
    <property type="entry name" value="PqqF-like_C_4"/>
</dbReference>